<dbReference type="AlphaFoldDB" id="A0A562VBW9"/>
<dbReference type="Gene3D" id="1.20.1250.20">
    <property type="entry name" value="MFS general substrate transporter like domains"/>
    <property type="match status" value="1"/>
</dbReference>
<dbReference type="PANTHER" id="PTHR23513">
    <property type="entry name" value="INTEGRAL MEMBRANE EFFLUX PROTEIN-RELATED"/>
    <property type="match status" value="1"/>
</dbReference>
<dbReference type="InterPro" id="IPR036259">
    <property type="entry name" value="MFS_trans_sf"/>
</dbReference>
<proteinExistence type="predicted"/>
<keyword evidence="2" id="KW-1003">Cell membrane</keyword>
<evidence type="ECO:0000313" key="8">
    <source>
        <dbReference type="Proteomes" id="UP000321617"/>
    </source>
</evidence>
<feature type="transmembrane region" description="Helical" evidence="6">
    <location>
        <begin position="52"/>
        <end position="73"/>
    </location>
</feature>
<dbReference type="OrthoDB" id="9815525at2"/>
<feature type="transmembrane region" description="Helical" evidence="6">
    <location>
        <begin position="21"/>
        <end position="40"/>
    </location>
</feature>
<dbReference type="SUPFAM" id="SSF103473">
    <property type="entry name" value="MFS general substrate transporter"/>
    <property type="match status" value="1"/>
</dbReference>
<protein>
    <submittedName>
        <fullName evidence="7">Fucose permease</fullName>
    </submittedName>
</protein>
<comment type="caution">
    <text evidence="7">The sequence shown here is derived from an EMBL/GenBank/DDBJ whole genome shotgun (WGS) entry which is preliminary data.</text>
</comment>
<gene>
    <name evidence="7" type="ORF">LX16_1061</name>
</gene>
<dbReference type="GO" id="GO:0022857">
    <property type="term" value="F:transmembrane transporter activity"/>
    <property type="evidence" value="ECO:0007669"/>
    <property type="project" value="InterPro"/>
</dbReference>
<evidence type="ECO:0000256" key="6">
    <source>
        <dbReference type="SAM" id="Phobius"/>
    </source>
</evidence>
<dbReference type="Proteomes" id="UP000321617">
    <property type="component" value="Unassembled WGS sequence"/>
</dbReference>
<keyword evidence="4 6" id="KW-1133">Transmembrane helix</keyword>
<feature type="transmembrane region" description="Helical" evidence="6">
    <location>
        <begin position="107"/>
        <end position="127"/>
    </location>
</feature>
<organism evidence="7 8">
    <name type="scientific">Stackebrandtia albiflava</name>
    <dbReference type="NCBI Taxonomy" id="406432"/>
    <lineage>
        <taxon>Bacteria</taxon>
        <taxon>Bacillati</taxon>
        <taxon>Actinomycetota</taxon>
        <taxon>Actinomycetes</taxon>
        <taxon>Glycomycetales</taxon>
        <taxon>Glycomycetaceae</taxon>
        <taxon>Stackebrandtia</taxon>
    </lineage>
</organism>
<evidence type="ECO:0000256" key="3">
    <source>
        <dbReference type="ARBA" id="ARBA00022692"/>
    </source>
</evidence>
<keyword evidence="3 6" id="KW-0812">Transmembrane</keyword>
<keyword evidence="5 6" id="KW-0472">Membrane</keyword>
<feature type="transmembrane region" description="Helical" evidence="6">
    <location>
        <begin position="316"/>
        <end position="337"/>
    </location>
</feature>
<dbReference type="InterPro" id="IPR011701">
    <property type="entry name" value="MFS"/>
</dbReference>
<reference evidence="7 8" key="1">
    <citation type="journal article" date="2013" name="Stand. Genomic Sci.">
        <title>Genomic Encyclopedia of Type Strains, Phase I: The one thousand microbial genomes (KMG-I) project.</title>
        <authorList>
            <person name="Kyrpides N.C."/>
            <person name="Woyke T."/>
            <person name="Eisen J.A."/>
            <person name="Garrity G."/>
            <person name="Lilburn T.G."/>
            <person name="Beck B.J."/>
            <person name="Whitman W.B."/>
            <person name="Hugenholtz P."/>
            <person name="Klenk H.P."/>
        </authorList>
    </citation>
    <scope>NUCLEOTIDE SEQUENCE [LARGE SCALE GENOMIC DNA]</scope>
    <source>
        <strain evidence="7 8">DSM 45044</strain>
    </source>
</reference>
<feature type="transmembrane region" description="Helical" evidence="6">
    <location>
        <begin position="256"/>
        <end position="279"/>
    </location>
</feature>
<name>A0A562VBW9_9ACTN</name>
<dbReference type="EMBL" id="VLLL01000005">
    <property type="protein sequence ID" value="TWJ15360.1"/>
    <property type="molecule type" value="Genomic_DNA"/>
</dbReference>
<feature type="transmembrane region" description="Helical" evidence="6">
    <location>
        <begin position="358"/>
        <end position="378"/>
    </location>
</feature>
<feature type="transmembrane region" description="Helical" evidence="6">
    <location>
        <begin position="384"/>
        <end position="403"/>
    </location>
</feature>
<evidence type="ECO:0000313" key="7">
    <source>
        <dbReference type="EMBL" id="TWJ15360.1"/>
    </source>
</evidence>
<dbReference type="GO" id="GO:0005886">
    <property type="term" value="C:plasma membrane"/>
    <property type="evidence" value="ECO:0007669"/>
    <property type="project" value="UniProtKB-SubCell"/>
</dbReference>
<dbReference type="RefSeq" id="WP_147133909.1">
    <property type="nucleotide sequence ID" value="NZ_BAABIJ010000001.1"/>
</dbReference>
<evidence type="ECO:0000256" key="1">
    <source>
        <dbReference type="ARBA" id="ARBA00004651"/>
    </source>
</evidence>
<keyword evidence="8" id="KW-1185">Reference proteome</keyword>
<evidence type="ECO:0000256" key="4">
    <source>
        <dbReference type="ARBA" id="ARBA00022989"/>
    </source>
</evidence>
<evidence type="ECO:0000256" key="2">
    <source>
        <dbReference type="ARBA" id="ARBA00022475"/>
    </source>
</evidence>
<evidence type="ECO:0000256" key="5">
    <source>
        <dbReference type="ARBA" id="ARBA00023136"/>
    </source>
</evidence>
<feature type="transmembrane region" description="Helical" evidence="6">
    <location>
        <begin position="80"/>
        <end position="101"/>
    </location>
</feature>
<accession>A0A562VBW9</accession>
<dbReference type="CDD" id="cd06173">
    <property type="entry name" value="MFS_MefA_like"/>
    <property type="match status" value="1"/>
</dbReference>
<dbReference type="PANTHER" id="PTHR23513:SF6">
    <property type="entry name" value="MAJOR FACILITATOR SUPERFAMILY ASSOCIATED DOMAIN-CONTAINING PROTEIN"/>
    <property type="match status" value="1"/>
</dbReference>
<sequence length="422" mass="44336">MSKFSLGLLRDGNYRNLFTSYVVSAGGTQVLQLAMPLIALESLAASEFEVGVVSALSTAAFLLVGLPAGALIDRMRLRRVLVVCDLARAALLATLPVAWWFDALSMWQLYLVVLAVGVCTVFFDMASQTCLPRLVGRDNLVEANSKIGGVGESSRLVGPAVGGQLIGWLSAPVSVLISTVALGASALFLRRLDGLDRLPERAAAPATLRADIAEGLRYVARHPILRAMAASAGWANLWIAAYSAMMLVYLARVADLSAGGIGMFLSVCGVGGLVGAFWSRRVMGLLGEGRCLWILRLVGTPLYLGLPLLAPDWGVWPAAVALSLSSAAMVVVNVAQTSARQLMTADHLLGRVNATMRVLNWSTLPLGGVLGGVLGGWLGAPQTLLITAALASLSFVPTLLSPLRTMRRLPVAPTPEPSGVSA</sequence>
<feature type="transmembrane region" description="Helical" evidence="6">
    <location>
        <begin position="227"/>
        <end position="250"/>
    </location>
</feature>
<comment type="subcellular location">
    <subcellularLocation>
        <location evidence="1">Cell membrane</location>
        <topology evidence="1">Multi-pass membrane protein</topology>
    </subcellularLocation>
</comment>
<dbReference type="Pfam" id="PF07690">
    <property type="entry name" value="MFS_1"/>
    <property type="match status" value="1"/>
</dbReference>